<feature type="domain" description="Low molecular weight protein antigen 6 PH" evidence="2">
    <location>
        <begin position="65"/>
        <end position="134"/>
    </location>
</feature>
<dbReference type="InterPro" id="IPR019692">
    <property type="entry name" value="CFP-6_PH"/>
</dbReference>
<accession>A0ABU2NVA8</accession>
<keyword evidence="1" id="KW-1133">Transmembrane helix</keyword>
<keyword evidence="1" id="KW-0812">Transmembrane</keyword>
<evidence type="ECO:0000313" key="3">
    <source>
        <dbReference type="EMBL" id="MDT0380911.1"/>
    </source>
</evidence>
<reference evidence="4" key="1">
    <citation type="submission" date="2023-07" db="EMBL/GenBank/DDBJ databases">
        <title>30 novel species of actinomycetes from the DSMZ collection.</title>
        <authorList>
            <person name="Nouioui I."/>
        </authorList>
    </citation>
    <scope>NUCLEOTIDE SEQUENCE [LARGE SCALE GENOMIC DNA]</scope>
    <source>
        <strain evidence="4">DSM 42041</strain>
    </source>
</reference>
<evidence type="ECO:0000259" key="2">
    <source>
        <dbReference type="Pfam" id="PF10756"/>
    </source>
</evidence>
<evidence type="ECO:0000256" key="1">
    <source>
        <dbReference type="SAM" id="Phobius"/>
    </source>
</evidence>
<dbReference type="RefSeq" id="WP_311674611.1">
    <property type="nucleotide sequence ID" value="NZ_JAVREQ010000018.1"/>
</dbReference>
<dbReference type="EMBL" id="JAVREQ010000018">
    <property type="protein sequence ID" value="MDT0380911.1"/>
    <property type="molecule type" value="Genomic_DNA"/>
</dbReference>
<proteinExistence type="predicted"/>
<feature type="transmembrane region" description="Helical" evidence="1">
    <location>
        <begin position="194"/>
        <end position="214"/>
    </location>
</feature>
<protein>
    <submittedName>
        <fullName evidence="3">PH domain-containing protein</fullName>
    </submittedName>
</protein>
<sequence length="215" mass="22644">MTSQNPPVADRCYRSPAALAAGVALLAIALWLGSDALIRGSGRQQITVGAGLLCFVPLVVAFTLRPAVFAGRERLRVRNPFRTISMSWQSVDSLRSGYTSEVVADGTTYQLWSVPVSLRARKAAIRHNARVDAGHKPSRGLFGVGLSEAVTGEGEGGRKTATSDSVIHELRDLAAKHGEDGTAPAPSAPVTVRWAYEVLAPLLVGAAGLAYVLAT</sequence>
<keyword evidence="4" id="KW-1185">Reference proteome</keyword>
<feature type="transmembrane region" description="Helical" evidence="1">
    <location>
        <begin position="12"/>
        <end position="34"/>
    </location>
</feature>
<evidence type="ECO:0000313" key="4">
    <source>
        <dbReference type="Proteomes" id="UP001183414"/>
    </source>
</evidence>
<comment type="caution">
    <text evidence="3">The sequence shown here is derived from an EMBL/GenBank/DDBJ whole genome shotgun (WGS) entry which is preliminary data.</text>
</comment>
<gene>
    <name evidence="3" type="ORF">RM572_19335</name>
</gene>
<organism evidence="3 4">
    <name type="scientific">Streptomyces hazeniae</name>
    <dbReference type="NCBI Taxonomy" id="3075538"/>
    <lineage>
        <taxon>Bacteria</taxon>
        <taxon>Bacillati</taxon>
        <taxon>Actinomycetota</taxon>
        <taxon>Actinomycetes</taxon>
        <taxon>Kitasatosporales</taxon>
        <taxon>Streptomycetaceae</taxon>
        <taxon>Streptomyces</taxon>
    </lineage>
</organism>
<dbReference type="Pfam" id="PF10756">
    <property type="entry name" value="bPH_6"/>
    <property type="match status" value="1"/>
</dbReference>
<feature type="transmembrane region" description="Helical" evidence="1">
    <location>
        <begin position="46"/>
        <end position="68"/>
    </location>
</feature>
<dbReference type="Proteomes" id="UP001183414">
    <property type="component" value="Unassembled WGS sequence"/>
</dbReference>
<name>A0ABU2NVA8_9ACTN</name>
<keyword evidence="1" id="KW-0472">Membrane</keyword>